<keyword evidence="1 5" id="KW-0328">Glycosyltransferase</keyword>
<name>A0ABT6XS83_9FLAO</name>
<dbReference type="Pfam" id="PF13439">
    <property type="entry name" value="Glyco_transf_4"/>
    <property type="match status" value="1"/>
</dbReference>
<dbReference type="EC" id="2.4.-.-" evidence="5"/>
<dbReference type="RefSeq" id="WP_283239377.1">
    <property type="nucleotide sequence ID" value="NZ_JASGBP010000005.1"/>
</dbReference>
<sequence length="351" mass="39109">MPIALIIPSFTAGGAERVMATLANHFQNSNGVQVHLIILTGGDLYYALDKDITVHQPTFDYKRFGRFTFTLKILFFLRQTLRLIKPQAALSFGGKYNAFVLLASIGLGINVFISERSRPGISYGRFLDAINPLVYKLASGIIAQTEKAQQYLFQKTKHPAITVIGNPIKTFDLPSLPKKNVILNVGRFIPTKNQLLLVQYFNEVAFGDWELWFLGDGPMLNLVKEQAAQSPKASVIRFFENQKDIEKFYQEAAVFAFTSVSEGFPNALGEAMGAGCACISFDCTAGPSDLIDHGENGFLIPLADDNLYRQKLLLLMQHQEVRQQFGVSAQAKIKQFASPAIATQYFNFMTR</sequence>
<dbReference type="PANTHER" id="PTHR12526:SF510">
    <property type="entry name" value="D-INOSITOL 3-PHOSPHATE GLYCOSYLTRANSFERASE"/>
    <property type="match status" value="1"/>
</dbReference>
<accession>A0ABT6XS83</accession>
<evidence type="ECO:0000259" key="4">
    <source>
        <dbReference type="Pfam" id="PF13439"/>
    </source>
</evidence>
<dbReference type="EMBL" id="JASGBP010000005">
    <property type="protein sequence ID" value="MDI9257702.1"/>
    <property type="molecule type" value="Genomic_DNA"/>
</dbReference>
<evidence type="ECO:0000313" key="6">
    <source>
        <dbReference type="Proteomes" id="UP001230035"/>
    </source>
</evidence>
<keyword evidence="2 5" id="KW-0808">Transferase</keyword>
<dbReference type="Pfam" id="PF00534">
    <property type="entry name" value="Glycos_transf_1"/>
    <property type="match status" value="1"/>
</dbReference>
<dbReference type="Gene3D" id="3.40.50.2000">
    <property type="entry name" value="Glycogen Phosphorylase B"/>
    <property type="match status" value="2"/>
</dbReference>
<evidence type="ECO:0000256" key="1">
    <source>
        <dbReference type="ARBA" id="ARBA00022676"/>
    </source>
</evidence>
<comment type="caution">
    <text evidence="5">The sequence shown here is derived from an EMBL/GenBank/DDBJ whole genome shotgun (WGS) entry which is preliminary data.</text>
</comment>
<feature type="domain" description="Glycosyl transferase family 1" evidence="3">
    <location>
        <begin position="174"/>
        <end position="330"/>
    </location>
</feature>
<dbReference type="PANTHER" id="PTHR12526">
    <property type="entry name" value="GLYCOSYLTRANSFERASE"/>
    <property type="match status" value="1"/>
</dbReference>
<gene>
    <name evidence="5" type="ORF">QHT84_09780</name>
</gene>
<proteinExistence type="predicted"/>
<protein>
    <submittedName>
        <fullName evidence="5">Glycosyltransferase</fullName>
        <ecNumber evidence="5">2.4.-.-</ecNumber>
    </submittedName>
</protein>
<dbReference type="SUPFAM" id="SSF53756">
    <property type="entry name" value="UDP-Glycosyltransferase/glycogen phosphorylase"/>
    <property type="match status" value="1"/>
</dbReference>
<dbReference type="PROSITE" id="PS50007">
    <property type="entry name" value="PIPLC_X_DOMAIN"/>
    <property type="match status" value="1"/>
</dbReference>
<reference evidence="5 6" key="1">
    <citation type="submission" date="2023-05" db="EMBL/GenBank/DDBJ databases">
        <title>Flavobacterium sedimenti sp. nov., isolated from the sediment.</title>
        <authorList>
            <person name="Wu N."/>
        </authorList>
    </citation>
    <scope>NUCLEOTIDE SEQUENCE [LARGE SCALE GENOMIC DNA]</scope>
    <source>
        <strain evidence="5 6">YZ-48</strain>
    </source>
</reference>
<evidence type="ECO:0000256" key="2">
    <source>
        <dbReference type="ARBA" id="ARBA00022679"/>
    </source>
</evidence>
<dbReference type="InterPro" id="IPR001296">
    <property type="entry name" value="Glyco_trans_1"/>
</dbReference>
<evidence type="ECO:0000313" key="5">
    <source>
        <dbReference type="EMBL" id="MDI9257702.1"/>
    </source>
</evidence>
<feature type="domain" description="Glycosyltransferase subfamily 4-like N-terminal" evidence="4">
    <location>
        <begin position="13"/>
        <end position="169"/>
    </location>
</feature>
<dbReference type="GO" id="GO:0016757">
    <property type="term" value="F:glycosyltransferase activity"/>
    <property type="evidence" value="ECO:0007669"/>
    <property type="project" value="UniProtKB-KW"/>
</dbReference>
<dbReference type="Proteomes" id="UP001230035">
    <property type="component" value="Unassembled WGS sequence"/>
</dbReference>
<keyword evidence="6" id="KW-1185">Reference proteome</keyword>
<dbReference type="InterPro" id="IPR028098">
    <property type="entry name" value="Glyco_trans_4-like_N"/>
</dbReference>
<organism evidence="5 6">
    <name type="scientific">Flavobacterium sedimenticola</name>
    <dbReference type="NCBI Taxonomy" id="3043286"/>
    <lineage>
        <taxon>Bacteria</taxon>
        <taxon>Pseudomonadati</taxon>
        <taxon>Bacteroidota</taxon>
        <taxon>Flavobacteriia</taxon>
        <taxon>Flavobacteriales</taxon>
        <taxon>Flavobacteriaceae</taxon>
        <taxon>Flavobacterium</taxon>
    </lineage>
</organism>
<evidence type="ECO:0000259" key="3">
    <source>
        <dbReference type="Pfam" id="PF00534"/>
    </source>
</evidence>